<protein>
    <submittedName>
        <fullName evidence="1">Uncharacterized protein</fullName>
    </submittedName>
</protein>
<sequence>MSSSRANATPPDSREDYIGVRAVELVFSKQAYSIQCKINRSSLIIAEFIGGSPAMSLFSLALHISHYGISLKNGSFEMLPPVCAFSKLDCKLDDVEDGVDHAGEAEEGSEEEFPVDEEFINNLPQV</sequence>
<evidence type="ECO:0000313" key="1">
    <source>
        <dbReference type="EMBL" id="CDI79101.1"/>
    </source>
</evidence>
<gene>
    <name evidence="1" type="ORF">EAH_00040370</name>
</gene>
<dbReference type="Proteomes" id="UP000018050">
    <property type="component" value="Unassembled WGS sequence"/>
</dbReference>
<organism evidence="1 2">
    <name type="scientific">Eimeria acervulina</name>
    <name type="common">Coccidian parasite</name>
    <dbReference type="NCBI Taxonomy" id="5801"/>
    <lineage>
        <taxon>Eukaryota</taxon>
        <taxon>Sar</taxon>
        <taxon>Alveolata</taxon>
        <taxon>Apicomplexa</taxon>
        <taxon>Conoidasida</taxon>
        <taxon>Coccidia</taxon>
        <taxon>Eucoccidiorida</taxon>
        <taxon>Eimeriorina</taxon>
        <taxon>Eimeriidae</taxon>
        <taxon>Eimeria</taxon>
    </lineage>
</organism>
<dbReference type="RefSeq" id="XP_013250745.1">
    <property type="nucleotide sequence ID" value="XM_013395291.1"/>
</dbReference>
<dbReference type="AlphaFoldDB" id="U6GFU0"/>
<name>U6GFU0_EIMAC</name>
<keyword evidence="2" id="KW-1185">Reference proteome</keyword>
<accession>U6GFU0</accession>
<dbReference type="GeneID" id="25272107"/>
<reference evidence="1" key="1">
    <citation type="submission" date="2013-10" db="EMBL/GenBank/DDBJ databases">
        <title>Genomic analysis of the causative agents of coccidiosis in chickens.</title>
        <authorList>
            <person name="Reid A.J."/>
            <person name="Blake D."/>
            <person name="Billington K."/>
            <person name="Browne H."/>
            <person name="Dunn M."/>
            <person name="Hung S."/>
            <person name="Kawahara F."/>
            <person name="Miranda-Saavedra D."/>
            <person name="Mourier T."/>
            <person name="Nagra H."/>
            <person name="Otto T.D."/>
            <person name="Rawlings N."/>
            <person name="Sanchez A."/>
            <person name="Sanders M."/>
            <person name="Subramaniam C."/>
            <person name="Tay Y."/>
            <person name="Dear P."/>
            <person name="Doerig C."/>
            <person name="Gruber A."/>
            <person name="Parkinson J."/>
            <person name="Shirley M."/>
            <person name="Wan K.L."/>
            <person name="Berriman M."/>
            <person name="Tomley F."/>
            <person name="Pain A."/>
        </authorList>
    </citation>
    <scope>NUCLEOTIDE SEQUENCE</scope>
    <source>
        <strain evidence="1">Houghton</strain>
    </source>
</reference>
<reference evidence="1" key="2">
    <citation type="submission" date="2013-10" db="EMBL/GenBank/DDBJ databases">
        <authorList>
            <person name="Aslett M."/>
        </authorList>
    </citation>
    <scope>NUCLEOTIDE SEQUENCE</scope>
    <source>
        <strain evidence="1">Houghton</strain>
    </source>
</reference>
<dbReference type="VEuPathDB" id="ToxoDB:EAH_00040370"/>
<evidence type="ECO:0000313" key="2">
    <source>
        <dbReference type="Proteomes" id="UP000018050"/>
    </source>
</evidence>
<dbReference type="EMBL" id="HG670974">
    <property type="protein sequence ID" value="CDI79101.1"/>
    <property type="molecule type" value="Genomic_DNA"/>
</dbReference>
<proteinExistence type="predicted"/>